<evidence type="ECO:0000256" key="5">
    <source>
        <dbReference type="ARBA" id="ARBA00022801"/>
    </source>
</evidence>
<feature type="binding site" evidence="10">
    <location>
        <position position="112"/>
    </location>
    <ligand>
        <name>L-glutamate</name>
        <dbReference type="ChEBI" id="CHEBI:29985"/>
    </ligand>
</feature>
<dbReference type="InterPro" id="IPR043138">
    <property type="entry name" value="GGT_lsub"/>
</dbReference>
<comment type="catalytic activity">
    <reaction evidence="8 11">
        <text>an N-terminal (5-L-glutamyl)-[peptide] + an alpha-amino acid = 5-L-glutamyl amino acid + an N-terminal L-alpha-aminoacyl-[peptide]</text>
        <dbReference type="Rhea" id="RHEA:23904"/>
        <dbReference type="Rhea" id="RHEA-COMP:9780"/>
        <dbReference type="Rhea" id="RHEA-COMP:9795"/>
        <dbReference type="ChEBI" id="CHEBI:77644"/>
        <dbReference type="ChEBI" id="CHEBI:78597"/>
        <dbReference type="ChEBI" id="CHEBI:78599"/>
        <dbReference type="ChEBI" id="CHEBI:78608"/>
        <dbReference type="EC" id="2.3.2.2"/>
    </reaction>
</comment>
<evidence type="ECO:0000256" key="1">
    <source>
        <dbReference type="ARBA" id="ARBA00001049"/>
    </source>
</evidence>
<evidence type="ECO:0000256" key="6">
    <source>
        <dbReference type="ARBA" id="ARBA00023145"/>
    </source>
</evidence>
<evidence type="ECO:0000256" key="7">
    <source>
        <dbReference type="ARBA" id="ARBA00023315"/>
    </source>
</evidence>
<dbReference type="PANTHER" id="PTHR43199:SF1">
    <property type="entry name" value="GLUTATHIONE HYDROLASE PROENZYME"/>
    <property type="match status" value="1"/>
</dbReference>
<feature type="binding site" evidence="10">
    <location>
        <begin position="462"/>
        <end position="463"/>
    </location>
    <ligand>
        <name>L-glutamate</name>
        <dbReference type="ChEBI" id="CHEBI:29985"/>
    </ligand>
</feature>
<dbReference type="InterPro" id="IPR051792">
    <property type="entry name" value="GGT_bact"/>
</dbReference>
<comment type="caution">
    <text evidence="12">The sequence shown here is derived from an EMBL/GenBank/DDBJ whole genome shotgun (WGS) entry which is preliminary data.</text>
</comment>
<comment type="pathway">
    <text evidence="11">Sulfur metabolism; glutathione metabolism.</text>
</comment>
<evidence type="ECO:0000256" key="2">
    <source>
        <dbReference type="ARBA" id="ARBA00001089"/>
    </source>
</evidence>
<evidence type="ECO:0000256" key="11">
    <source>
        <dbReference type="RuleBase" id="RU368036"/>
    </source>
</evidence>
<dbReference type="Gene3D" id="1.10.246.130">
    <property type="match status" value="1"/>
</dbReference>
<organism evidence="12 13">
    <name type="scientific">Sphingomonas aurantiaca</name>
    <dbReference type="NCBI Taxonomy" id="185949"/>
    <lineage>
        <taxon>Bacteria</taxon>
        <taxon>Pseudomonadati</taxon>
        <taxon>Pseudomonadota</taxon>
        <taxon>Alphaproteobacteria</taxon>
        <taxon>Sphingomonadales</taxon>
        <taxon>Sphingomonadaceae</taxon>
        <taxon>Sphingomonas</taxon>
    </lineage>
</organism>
<evidence type="ECO:0000313" key="13">
    <source>
        <dbReference type="Proteomes" id="UP000244189"/>
    </source>
</evidence>
<comment type="PTM">
    <text evidence="11">Cleaved by autocatalysis into a large and a small subunit.</text>
</comment>
<dbReference type="InterPro" id="IPR043137">
    <property type="entry name" value="GGT_ssub_C"/>
</dbReference>
<dbReference type="AlphaFoldDB" id="A0A2T5GPR9"/>
<accession>A0A2T5GPR9</accession>
<protein>
    <recommendedName>
        <fullName evidence="11">Glutathione hydrolase proenzyme</fullName>
        <ecNumber evidence="11">2.3.2.2</ecNumber>
        <ecNumber evidence="11">3.4.19.13</ecNumber>
    </recommendedName>
    <component>
        <recommendedName>
            <fullName evidence="11">Glutathione hydrolase large chain</fullName>
        </recommendedName>
    </component>
    <component>
        <recommendedName>
            <fullName evidence="11">Glutathione hydrolase small chain</fullName>
        </recommendedName>
    </component>
</protein>
<feature type="active site" description="Nucleophile" evidence="9">
    <location>
        <position position="398"/>
    </location>
</feature>
<dbReference type="GO" id="GO:0036374">
    <property type="term" value="F:glutathione hydrolase activity"/>
    <property type="evidence" value="ECO:0007669"/>
    <property type="project" value="UniProtKB-UniRule"/>
</dbReference>
<dbReference type="PRINTS" id="PR01210">
    <property type="entry name" value="GGTRANSPTASE"/>
</dbReference>
<dbReference type="Gene3D" id="3.60.20.40">
    <property type="match status" value="1"/>
</dbReference>
<name>A0A2T5GPR9_9SPHN</name>
<comment type="catalytic activity">
    <reaction evidence="2 11">
        <text>glutathione + H2O = L-cysteinylglycine + L-glutamate</text>
        <dbReference type="Rhea" id="RHEA:28807"/>
        <dbReference type="ChEBI" id="CHEBI:15377"/>
        <dbReference type="ChEBI" id="CHEBI:29985"/>
        <dbReference type="ChEBI" id="CHEBI:57925"/>
        <dbReference type="ChEBI" id="CHEBI:61694"/>
        <dbReference type="EC" id="3.4.19.13"/>
    </reaction>
</comment>
<evidence type="ECO:0000256" key="8">
    <source>
        <dbReference type="ARBA" id="ARBA00047417"/>
    </source>
</evidence>
<dbReference type="InterPro" id="IPR029055">
    <property type="entry name" value="Ntn_hydrolases_N"/>
</dbReference>
<dbReference type="EC" id="3.4.19.13" evidence="11"/>
<dbReference type="GO" id="GO:0006750">
    <property type="term" value="P:glutathione biosynthetic process"/>
    <property type="evidence" value="ECO:0007669"/>
    <property type="project" value="UniProtKB-KW"/>
</dbReference>
<sequence length="596" mass="61460">MYDDALPPIRTALGSRAMKTSLLALTLLVPAATEARKPTPAPAKDQGMVSAADPRAAAAGVEILRAGGSATDAAIATMLALNVVEPQSSGIGGGSFWVSHAASGALSTIDARETAPAAADARWFYAPDGTPLSHTDAVPGGRSVGIPGALRGMALAHRASGKLPWAQLFAPAIRLATNGFQASPRLVNGMSAYGDHITPETRKLFSAPDGSPIATGATIKNPAQAALLQRIATQGPDSFYVGPQAQKIVTAVNTAARNPSKMTLGDLASYDAKNRPPVCIKYRVYRVCGMGPPSSGGITVLMILKQLERFDMGKLGKDSAQAWHLFAESSRLAYADRDLYVGDPDFVRVPVTGMLSQGYLASRSALISPTTTMASVAPGTPPGAPARVRAPVSEVPGTTDLAVSDARGNVVEVTTTVEGYFGSGITVDGTVLNNQLTDFDIVPEKNGALVANRVEGGKRPRSSMSPTIVYGPDGKVRLAVGAAGGSTIIAQVAKAIIGVVDWKLSAQDSIALGLIYAPGHVAAVEKGTEREAMVPALQALGETVQVAALGLKANAIERVGGKWVGAADPRSEGVAISEDGTVSQIQRVGKLQRAPE</sequence>
<evidence type="ECO:0000256" key="9">
    <source>
        <dbReference type="PIRSR" id="PIRSR600101-1"/>
    </source>
</evidence>
<proteinExistence type="inferred from homology"/>
<dbReference type="GO" id="GO:0006751">
    <property type="term" value="P:glutathione catabolic process"/>
    <property type="evidence" value="ECO:0007669"/>
    <property type="project" value="UniProtKB-UniRule"/>
</dbReference>
<keyword evidence="4 11" id="KW-0808">Transferase</keyword>
<gene>
    <name evidence="12" type="ORF">C8J26_1585</name>
</gene>
<reference evidence="12 13" key="1">
    <citation type="submission" date="2018-04" db="EMBL/GenBank/DDBJ databases">
        <title>Genomic Encyclopedia of Type Strains, Phase III (KMG-III): the genomes of soil and plant-associated and newly described type strains.</title>
        <authorList>
            <person name="Whitman W."/>
        </authorList>
    </citation>
    <scope>NUCLEOTIDE SEQUENCE [LARGE SCALE GENOMIC DNA]</scope>
    <source>
        <strain evidence="12 13">MA101b</strain>
    </source>
</reference>
<feature type="binding site" evidence="10">
    <location>
        <position position="438"/>
    </location>
    <ligand>
        <name>L-glutamate</name>
        <dbReference type="ChEBI" id="CHEBI:29985"/>
    </ligand>
</feature>
<dbReference type="EMBL" id="QAOG01000002">
    <property type="protein sequence ID" value="PTQ61258.1"/>
    <property type="molecule type" value="Genomic_DNA"/>
</dbReference>
<keyword evidence="11" id="KW-0317">Glutathione biosynthesis</keyword>
<dbReference type="GO" id="GO:0103068">
    <property type="term" value="F:leukotriene C4 gamma-glutamyl transferase activity"/>
    <property type="evidence" value="ECO:0007669"/>
    <property type="project" value="UniProtKB-EC"/>
</dbReference>
<keyword evidence="13" id="KW-1185">Reference proteome</keyword>
<comment type="subunit">
    <text evidence="11">This enzyme consists of two polypeptide chains, which are synthesized in precursor form from a single polypeptide.</text>
</comment>
<dbReference type="Pfam" id="PF01019">
    <property type="entry name" value="G_glu_transpept"/>
    <property type="match status" value="1"/>
</dbReference>
<keyword evidence="6 11" id="KW-0865">Zymogen</keyword>
<dbReference type="SUPFAM" id="SSF56235">
    <property type="entry name" value="N-terminal nucleophile aminohydrolases (Ntn hydrolases)"/>
    <property type="match status" value="1"/>
</dbReference>
<dbReference type="PANTHER" id="PTHR43199">
    <property type="entry name" value="GLUTATHIONE HYDROLASE"/>
    <property type="match status" value="1"/>
</dbReference>
<comment type="catalytic activity">
    <reaction evidence="1 11">
        <text>an S-substituted glutathione + H2O = an S-substituted L-cysteinylglycine + L-glutamate</text>
        <dbReference type="Rhea" id="RHEA:59468"/>
        <dbReference type="ChEBI" id="CHEBI:15377"/>
        <dbReference type="ChEBI" id="CHEBI:29985"/>
        <dbReference type="ChEBI" id="CHEBI:90779"/>
        <dbReference type="ChEBI" id="CHEBI:143103"/>
        <dbReference type="EC" id="3.4.19.13"/>
    </reaction>
</comment>
<feature type="binding site" evidence="10">
    <location>
        <position position="485"/>
    </location>
    <ligand>
        <name>L-glutamate</name>
        <dbReference type="ChEBI" id="CHEBI:29985"/>
    </ligand>
</feature>
<dbReference type="UniPathway" id="UPA00204"/>
<evidence type="ECO:0000256" key="10">
    <source>
        <dbReference type="PIRSR" id="PIRSR600101-2"/>
    </source>
</evidence>
<dbReference type="Proteomes" id="UP000244189">
    <property type="component" value="Unassembled WGS sequence"/>
</dbReference>
<dbReference type="EC" id="2.3.2.2" evidence="11"/>
<comment type="similarity">
    <text evidence="3 11">Belongs to the gamma-glutamyltransferase family.</text>
</comment>
<evidence type="ECO:0000313" key="12">
    <source>
        <dbReference type="EMBL" id="PTQ61258.1"/>
    </source>
</evidence>
<keyword evidence="7 11" id="KW-0012">Acyltransferase</keyword>
<keyword evidence="5 11" id="KW-0378">Hydrolase</keyword>
<dbReference type="NCBIfam" id="TIGR00066">
    <property type="entry name" value="g_glut_trans"/>
    <property type="match status" value="1"/>
</dbReference>
<evidence type="ECO:0000256" key="4">
    <source>
        <dbReference type="ARBA" id="ARBA00022679"/>
    </source>
</evidence>
<evidence type="ECO:0000256" key="3">
    <source>
        <dbReference type="ARBA" id="ARBA00009381"/>
    </source>
</evidence>
<dbReference type="InterPro" id="IPR000101">
    <property type="entry name" value="GGT_peptidase"/>
</dbReference>